<dbReference type="OrthoDB" id="505641at2"/>
<organism evidence="2 3">
    <name type="scientific">Paludisphaera borealis</name>
    <dbReference type="NCBI Taxonomy" id="1387353"/>
    <lineage>
        <taxon>Bacteria</taxon>
        <taxon>Pseudomonadati</taxon>
        <taxon>Planctomycetota</taxon>
        <taxon>Planctomycetia</taxon>
        <taxon>Isosphaerales</taxon>
        <taxon>Isosphaeraceae</taxon>
        <taxon>Paludisphaera</taxon>
    </lineage>
</organism>
<dbReference type="PROSITE" id="PS51318">
    <property type="entry name" value="TAT"/>
    <property type="match status" value="1"/>
</dbReference>
<feature type="domain" description="N,N-dimethylformamidase beta subunit-like C-terminal" evidence="1">
    <location>
        <begin position="102"/>
        <end position="473"/>
    </location>
</feature>
<dbReference type="STRING" id="1387353.BSF38_05359"/>
<gene>
    <name evidence="2" type="ORF">BSF38_05359</name>
</gene>
<dbReference type="AlphaFoldDB" id="A0A1U7CXV4"/>
<dbReference type="Proteomes" id="UP000186309">
    <property type="component" value="Chromosome"/>
</dbReference>
<accession>A0A1U7CXV4</accession>
<evidence type="ECO:0000313" key="2">
    <source>
        <dbReference type="EMBL" id="APW63782.1"/>
    </source>
</evidence>
<dbReference type="EMBL" id="CP019082">
    <property type="protein sequence ID" value="APW63782.1"/>
    <property type="molecule type" value="Genomic_DNA"/>
</dbReference>
<protein>
    <recommendedName>
        <fullName evidence="1">N,N-dimethylformamidase beta subunit-like C-terminal domain-containing protein</fullName>
    </recommendedName>
</protein>
<reference evidence="3" key="1">
    <citation type="submission" date="2016-12" db="EMBL/GenBank/DDBJ databases">
        <title>Comparative genomics of four Isosphaeraceae planctomycetes: a common pool of plasmids and glycoside hydrolase genes.</title>
        <authorList>
            <person name="Ivanova A."/>
        </authorList>
    </citation>
    <scope>NUCLEOTIDE SEQUENCE [LARGE SCALE GENOMIC DNA]</scope>
    <source>
        <strain evidence="3">PX4</strain>
    </source>
</reference>
<dbReference type="InterPro" id="IPR046540">
    <property type="entry name" value="DMFA2_C"/>
</dbReference>
<keyword evidence="3" id="KW-1185">Reference proteome</keyword>
<dbReference type="Pfam" id="PF20254">
    <property type="entry name" value="DMFA2_C"/>
    <property type="match status" value="1"/>
</dbReference>
<proteinExistence type="predicted"/>
<dbReference type="KEGG" id="pbor:BSF38_05359"/>
<evidence type="ECO:0000313" key="3">
    <source>
        <dbReference type="Proteomes" id="UP000186309"/>
    </source>
</evidence>
<dbReference type="InterPro" id="IPR006311">
    <property type="entry name" value="TAT_signal"/>
</dbReference>
<dbReference type="RefSeq" id="WP_076350092.1">
    <property type="nucleotide sequence ID" value="NZ_CP019082.1"/>
</dbReference>
<name>A0A1U7CXV4_9BACT</name>
<evidence type="ECO:0000259" key="1">
    <source>
        <dbReference type="Pfam" id="PF20254"/>
    </source>
</evidence>
<sequence>MAPPIDMNRRDWLRTATAAGLVSTAGLNSAVIARGPSAADPDRIRRENEKPGTRDWLNANVRVDPKTRYRSPGIEGYASHTSIRPGEKLTIHVSTNPALRFTLEVYRMGYYQGHGARRVEKLGTFPGSSQPDPPIGEMRLRECAWEPSVALTIPDDWTSGVYIGKLKTEGEGLESYVVFVVRDDRQADFLFQVSDNTWNAYNRWPSQFSLYDDGVKEWYWGPDVQTSFDRPYGKYCQIFDVPLSVGSGEWLLWEFPLAYWMEQHGCDVTYISNIDTHLDPAGLKRAKGWISIGHDEYWSLAMFDHMKQAVADGLNLAFLSGNSICGVVDIHPSSDGRPGRIIERVGRFGSPRKEELEQGFPEEGRFKKNGPNEATLMGAQSTFPVTGGGDWTCRKPDHWLFAGTGMKAGDGVAGLVGWEWHGEPWSIPGLEVLASGPTKSSRGEGVYTATIYPGPKDNFVFNAATIWWATGLASPPGFILPDVYTKPKGVDPRVQQMTKNLLDRMRGA</sequence>